<proteinExistence type="predicted"/>
<comment type="caution">
    <text evidence="1">The sequence shown here is derived from an EMBL/GenBank/DDBJ whole genome shotgun (WGS) entry which is preliminary data.</text>
</comment>
<dbReference type="EMBL" id="JAMPKM010000054">
    <property type="protein sequence ID" value="MEP0820978.1"/>
    <property type="molecule type" value="Genomic_DNA"/>
</dbReference>
<gene>
    <name evidence="1" type="ORF">NC998_28250</name>
</gene>
<organism evidence="1 2">
    <name type="scientific">Trichocoleus desertorum GB2-A4</name>
    <dbReference type="NCBI Taxonomy" id="2933944"/>
    <lineage>
        <taxon>Bacteria</taxon>
        <taxon>Bacillati</taxon>
        <taxon>Cyanobacteriota</taxon>
        <taxon>Cyanophyceae</taxon>
        <taxon>Leptolyngbyales</taxon>
        <taxon>Trichocoleusaceae</taxon>
        <taxon>Trichocoleus</taxon>
    </lineage>
</organism>
<dbReference type="Proteomes" id="UP001464891">
    <property type="component" value="Unassembled WGS sequence"/>
</dbReference>
<accession>A0ABV0JGQ3</accession>
<evidence type="ECO:0000313" key="1">
    <source>
        <dbReference type="EMBL" id="MEP0820978.1"/>
    </source>
</evidence>
<keyword evidence="2" id="KW-1185">Reference proteome</keyword>
<name>A0ABV0JGQ3_9CYAN</name>
<feature type="non-terminal residue" evidence="1">
    <location>
        <position position="96"/>
    </location>
</feature>
<protein>
    <submittedName>
        <fullName evidence="1">Uncharacterized protein</fullName>
    </submittedName>
</protein>
<reference evidence="1 2" key="1">
    <citation type="submission" date="2022-04" db="EMBL/GenBank/DDBJ databases">
        <title>Positive selection, recombination, and allopatry shape intraspecific diversity of widespread and dominant cyanobacteria.</title>
        <authorList>
            <person name="Wei J."/>
            <person name="Shu W."/>
            <person name="Hu C."/>
        </authorList>
    </citation>
    <scope>NUCLEOTIDE SEQUENCE [LARGE SCALE GENOMIC DNA]</scope>
    <source>
        <strain evidence="1 2">GB2-A4</strain>
    </source>
</reference>
<sequence length="96" mass="10418">MAISSSCQTDLGYQAVAYSSNNCCSFLSKGTLLPDAQLTDAEGYDIIMDCSSIKGIKKARLDELIPCGDYQFPQAAMGNRGNAKATNYDNSWQFTI</sequence>
<dbReference type="RefSeq" id="WP_199299387.1">
    <property type="nucleotide sequence ID" value="NZ_JAMPKM010000054.1"/>
</dbReference>
<evidence type="ECO:0000313" key="2">
    <source>
        <dbReference type="Proteomes" id="UP001464891"/>
    </source>
</evidence>